<dbReference type="Proteomes" id="UP000823521">
    <property type="component" value="Unassembled WGS sequence"/>
</dbReference>
<protein>
    <submittedName>
        <fullName evidence="1">SH3 domain-containing protein</fullName>
    </submittedName>
</protein>
<name>A0ABS3VT40_MICEH</name>
<proteinExistence type="predicted"/>
<accession>A0ABS3VT40</accession>
<gene>
    <name evidence="1" type="ORF">GSF22_16760</name>
</gene>
<keyword evidence="2" id="KW-1185">Reference proteome</keyword>
<evidence type="ECO:0000313" key="1">
    <source>
        <dbReference type="EMBL" id="MBO4207641.1"/>
    </source>
</evidence>
<dbReference type="EMBL" id="WVUH01000136">
    <property type="protein sequence ID" value="MBO4207641.1"/>
    <property type="molecule type" value="Genomic_DNA"/>
</dbReference>
<organism evidence="1 2">
    <name type="scientific">Micromonospora echinofusca</name>
    <dbReference type="NCBI Taxonomy" id="47858"/>
    <lineage>
        <taxon>Bacteria</taxon>
        <taxon>Bacillati</taxon>
        <taxon>Actinomycetota</taxon>
        <taxon>Actinomycetes</taxon>
        <taxon>Micromonosporales</taxon>
        <taxon>Micromonosporaceae</taxon>
        <taxon>Micromonospora</taxon>
    </lineage>
</organism>
<comment type="caution">
    <text evidence="1">The sequence shown here is derived from an EMBL/GenBank/DDBJ whole genome shotgun (WGS) entry which is preliminary data.</text>
</comment>
<sequence>MLLTAVTITPVIVTGPASAHATCGKTASDKDGSGWVKSANGANIRSGSSTGCTSKGIAYSSHVLDYHCYTWGNDGYSWTYVRNDTTGVQGWIRDDLLSDRGSDVHCGF</sequence>
<evidence type="ECO:0000313" key="2">
    <source>
        <dbReference type="Proteomes" id="UP000823521"/>
    </source>
</evidence>
<reference evidence="1 2" key="1">
    <citation type="submission" date="2019-12" db="EMBL/GenBank/DDBJ databases">
        <title>Whole genome sequencing of endophytic Actinobacterium Micromonospora sp. MPMI6T.</title>
        <authorList>
            <person name="Evv R."/>
            <person name="Podile A.R."/>
        </authorList>
    </citation>
    <scope>NUCLEOTIDE SEQUENCE [LARGE SCALE GENOMIC DNA]</scope>
    <source>
        <strain evidence="1 2">MPMI6</strain>
    </source>
</reference>